<evidence type="ECO:0000256" key="2">
    <source>
        <dbReference type="ARBA" id="ARBA00022448"/>
    </source>
</evidence>
<dbReference type="InterPro" id="IPR035906">
    <property type="entry name" value="MetI-like_sf"/>
</dbReference>
<keyword evidence="11" id="KW-1185">Reference proteome</keyword>
<comment type="subcellular location">
    <subcellularLocation>
        <location evidence="1 7">Cell membrane</location>
        <topology evidence="1 7">Multi-pass membrane protein</topology>
    </subcellularLocation>
</comment>
<keyword evidence="4 7" id="KW-0812">Transmembrane</keyword>
<evidence type="ECO:0000256" key="5">
    <source>
        <dbReference type="ARBA" id="ARBA00022989"/>
    </source>
</evidence>
<feature type="transmembrane region" description="Helical" evidence="7">
    <location>
        <begin position="140"/>
        <end position="160"/>
    </location>
</feature>
<protein>
    <submittedName>
        <fullName evidence="10">Sugar ABC transporter permease</fullName>
    </submittedName>
</protein>
<accession>A0ABX6ANT2</accession>
<dbReference type="InterPro" id="IPR000515">
    <property type="entry name" value="MetI-like"/>
</dbReference>
<organism evidence="10 11">
    <name type="scientific">Streptomyces viridosporus T7A</name>
    <dbReference type="NCBI Taxonomy" id="665577"/>
    <lineage>
        <taxon>Bacteria</taxon>
        <taxon>Bacillati</taxon>
        <taxon>Actinomycetota</taxon>
        <taxon>Actinomycetes</taxon>
        <taxon>Kitasatosporales</taxon>
        <taxon>Streptomycetaceae</taxon>
        <taxon>Streptomyces</taxon>
    </lineage>
</organism>
<evidence type="ECO:0000259" key="9">
    <source>
        <dbReference type="PROSITE" id="PS50928"/>
    </source>
</evidence>
<dbReference type="InterPro" id="IPR051393">
    <property type="entry name" value="ABC_transporter_permease"/>
</dbReference>
<comment type="similarity">
    <text evidence="7">Belongs to the binding-protein-dependent transport system permease family.</text>
</comment>
<feature type="transmembrane region" description="Helical" evidence="7">
    <location>
        <begin position="300"/>
        <end position="320"/>
    </location>
</feature>
<evidence type="ECO:0000256" key="4">
    <source>
        <dbReference type="ARBA" id="ARBA00022692"/>
    </source>
</evidence>
<reference evidence="10 11" key="1">
    <citation type="submission" date="2017-09" db="EMBL/GenBank/DDBJ databases">
        <authorList>
            <person name="Lee N."/>
            <person name="Cho B.-K."/>
        </authorList>
    </citation>
    <scope>NUCLEOTIDE SEQUENCE [LARGE SCALE GENOMIC DNA]</scope>
    <source>
        <strain evidence="10 11">ATCC 39115</strain>
    </source>
</reference>
<dbReference type="EMBL" id="CP023700">
    <property type="protein sequence ID" value="QEU89538.1"/>
    <property type="molecule type" value="Genomic_DNA"/>
</dbReference>
<name>A0ABX6ANT2_STRVD</name>
<evidence type="ECO:0000313" key="10">
    <source>
        <dbReference type="EMBL" id="QEU89538.1"/>
    </source>
</evidence>
<dbReference type="PANTHER" id="PTHR30193">
    <property type="entry name" value="ABC TRANSPORTER PERMEASE PROTEIN"/>
    <property type="match status" value="1"/>
</dbReference>
<proteinExistence type="inferred from homology"/>
<keyword evidence="5 7" id="KW-1133">Transmembrane helix</keyword>
<dbReference type="Gene3D" id="1.10.3720.10">
    <property type="entry name" value="MetI-like"/>
    <property type="match status" value="1"/>
</dbReference>
<evidence type="ECO:0000256" key="8">
    <source>
        <dbReference type="SAM" id="MobiDB-lite"/>
    </source>
</evidence>
<dbReference type="CDD" id="cd06261">
    <property type="entry name" value="TM_PBP2"/>
    <property type="match status" value="1"/>
</dbReference>
<keyword evidence="3" id="KW-1003">Cell membrane</keyword>
<sequence>MTATAPAAQTAVRKDAPGAARGPRRRPGRIRRIGLPYLLLLPALILELLVHLVPMVIGIVMSFKELTQFHIRDWGTAPWAGLDNYRVSVDFDAPVGAALLHSFLVTVAFTVLSVGLCWLVGTAAAIYLQDTFRGRGLLRALFLVPYALPVYAAVITWVFMFQHDNGLVNHVLHDQLGLTDKPSFWLIGDNSFLALLTVSVWKGWPFAFLIVMAGLQNIPRELYEAAALDGAGMLQQVRRITLPSLRAVNQVLVLVLFLWTFNDFNTPYVLFGRTAPEAADLISVHIYQASFVTWNFGTGSAMSVLLLLFLLAVTGVYLALTSRRRSRKSRKKVKHG</sequence>
<dbReference type="Proteomes" id="UP000327143">
    <property type="component" value="Chromosome"/>
</dbReference>
<evidence type="ECO:0000256" key="6">
    <source>
        <dbReference type="ARBA" id="ARBA00023136"/>
    </source>
</evidence>
<feature type="domain" description="ABC transmembrane type-1" evidence="9">
    <location>
        <begin position="103"/>
        <end position="317"/>
    </location>
</feature>
<feature type="transmembrane region" description="Helical" evidence="7">
    <location>
        <begin position="34"/>
        <end position="63"/>
    </location>
</feature>
<dbReference type="PROSITE" id="PS50928">
    <property type="entry name" value="ABC_TM1"/>
    <property type="match status" value="1"/>
</dbReference>
<gene>
    <name evidence="10" type="ORF">CP969_31590</name>
</gene>
<dbReference type="PANTHER" id="PTHR30193:SF37">
    <property type="entry name" value="INNER MEMBRANE ABC TRANSPORTER PERMEASE PROTEIN YCJO"/>
    <property type="match status" value="1"/>
</dbReference>
<feature type="region of interest" description="Disordered" evidence="8">
    <location>
        <begin position="1"/>
        <end position="25"/>
    </location>
</feature>
<feature type="transmembrane region" description="Helical" evidence="7">
    <location>
        <begin position="103"/>
        <end position="128"/>
    </location>
</feature>
<evidence type="ECO:0000313" key="11">
    <source>
        <dbReference type="Proteomes" id="UP000327143"/>
    </source>
</evidence>
<dbReference type="Pfam" id="PF00528">
    <property type="entry name" value="BPD_transp_1"/>
    <property type="match status" value="1"/>
</dbReference>
<evidence type="ECO:0000256" key="7">
    <source>
        <dbReference type="RuleBase" id="RU363032"/>
    </source>
</evidence>
<feature type="transmembrane region" description="Helical" evidence="7">
    <location>
        <begin position="192"/>
        <end position="215"/>
    </location>
</feature>
<evidence type="ECO:0000256" key="1">
    <source>
        <dbReference type="ARBA" id="ARBA00004651"/>
    </source>
</evidence>
<evidence type="ECO:0000256" key="3">
    <source>
        <dbReference type="ARBA" id="ARBA00022475"/>
    </source>
</evidence>
<dbReference type="RefSeq" id="WP_026084718.1">
    <property type="nucleotide sequence ID" value="NZ_CP023700.1"/>
</dbReference>
<feature type="transmembrane region" description="Helical" evidence="7">
    <location>
        <begin position="243"/>
        <end position="261"/>
    </location>
</feature>
<dbReference type="SUPFAM" id="SSF161098">
    <property type="entry name" value="MetI-like"/>
    <property type="match status" value="1"/>
</dbReference>
<keyword evidence="6 7" id="KW-0472">Membrane</keyword>
<keyword evidence="2 7" id="KW-0813">Transport</keyword>